<dbReference type="Proteomes" id="UP000217349">
    <property type="component" value="Chromosome"/>
</dbReference>
<dbReference type="EMBL" id="CP023275">
    <property type="protein sequence ID" value="ATB68924.1"/>
    <property type="molecule type" value="Genomic_DNA"/>
</dbReference>
<proteinExistence type="inferred from homology"/>
<dbReference type="SUPFAM" id="SSF54106">
    <property type="entry name" value="LysM domain"/>
    <property type="match status" value="2"/>
</dbReference>
<dbReference type="Gene3D" id="1.10.530.10">
    <property type="match status" value="1"/>
</dbReference>
<dbReference type="InterPro" id="IPR018392">
    <property type="entry name" value="LysM"/>
</dbReference>
<evidence type="ECO:0000256" key="1">
    <source>
        <dbReference type="ARBA" id="ARBA00007734"/>
    </source>
</evidence>
<feature type="chain" id="PRO_5012018824" evidence="2">
    <location>
        <begin position="18"/>
        <end position="415"/>
    </location>
</feature>
<dbReference type="InterPro" id="IPR000189">
    <property type="entry name" value="Transglyc_AS"/>
</dbReference>
<dbReference type="CDD" id="cd16894">
    <property type="entry name" value="MltD-like"/>
    <property type="match status" value="1"/>
</dbReference>
<keyword evidence="2" id="KW-0732">Signal</keyword>
<sequence>MYKVILTLFLVFQSLHAFLNTDNNYEKQLTALKNFDLPTTFLKDSIFISMNEDVEMYKTKHFLRELESGDKFVPILQKKMKEAGVPPEFLYLAMTESSFDPFSSSSAKASGIWQFIPETARRYGLVENAFVDERRDPVKSTEAAIVYLQRLHDLFGKWYLAALAYNCGEGTVTKAIAKAGTDDINVLLDESQKYLPKESRLYIRKILMMSFISGSTDIMLDNGSEYLLNRANNATFVKVSVQSGTSLKDVAESIGISLRELKSYNPHLKHAFTSPLGEKSYLYIPQDRQITFTQNFDQTKQPQKYAVYNTQKGDSLQSVAKKYGMSYQSLMELNNLKSAALKPKTEIIVPLGTATHSSVTVASANNVEKLYVIKTGDTIETVSKKYDIPVAQLIKTNKKKNALVKVGESIVIPKN</sequence>
<dbReference type="PANTHER" id="PTHR33734:SF22">
    <property type="entry name" value="MEMBRANE-BOUND LYTIC MUREIN TRANSGLYCOSYLASE D"/>
    <property type="match status" value="1"/>
</dbReference>
<dbReference type="GO" id="GO:0008932">
    <property type="term" value="F:lytic endotransglycosylase activity"/>
    <property type="evidence" value="ECO:0007669"/>
    <property type="project" value="TreeGrafter"/>
</dbReference>
<dbReference type="GO" id="GO:0016020">
    <property type="term" value="C:membrane"/>
    <property type="evidence" value="ECO:0007669"/>
    <property type="project" value="InterPro"/>
</dbReference>
<protein>
    <submittedName>
        <fullName evidence="4">Membrane-bound lytic murein transglycosylase D</fullName>
        <ecNumber evidence="4">4.2.2.-</ecNumber>
    </submittedName>
</protein>
<dbReference type="PANTHER" id="PTHR33734">
    <property type="entry name" value="LYSM DOMAIN-CONTAINING GPI-ANCHORED PROTEIN 2"/>
    <property type="match status" value="1"/>
</dbReference>
<dbReference type="InterPro" id="IPR008258">
    <property type="entry name" value="Transglycosylase_SLT_dom_1"/>
</dbReference>
<dbReference type="OrthoDB" id="9815002at2"/>
<dbReference type="AlphaFoldDB" id="A0A290HQM3"/>
<dbReference type="Pfam" id="PF01464">
    <property type="entry name" value="SLT"/>
    <property type="match status" value="1"/>
</dbReference>
<accession>A0A290HQM3</accession>
<dbReference type="Gene3D" id="3.10.350.10">
    <property type="entry name" value="LysM domain"/>
    <property type="match status" value="2"/>
</dbReference>
<organism evidence="4 5">
    <name type="scientific">Sulfurospirillum diekertiae</name>
    <dbReference type="NCBI Taxonomy" id="1854492"/>
    <lineage>
        <taxon>Bacteria</taxon>
        <taxon>Pseudomonadati</taxon>
        <taxon>Campylobacterota</taxon>
        <taxon>Epsilonproteobacteria</taxon>
        <taxon>Campylobacterales</taxon>
        <taxon>Sulfurospirillaceae</taxon>
        <taxon>Sulfurospirillum</taxon>
    </lineage>
</organism>
<dbReference type="KEGG" id="sulj:SJPD1_0811"/>
<dbReference type="CDD" id="cd00118">
    <property type="entry name" value="LysM"/>
    <property type="match status" value="2"/>
</dbReference>
<feature type="domain" description="LysM" evidence="3">
    <location>
        <begin position="369"/>
        <end position="412"/>
    </location>
</feature>
<dbReference type="PROSITE" id="PS51782">
    <property type="entry name" value="LYSM"/>
    <property type="match status" value="2"/>
</dbReference>
<evidence type="ECO:0000256" key="2">
    <source>
        <dbReference type="SAM" id="SignalP"/>
    </source>
</evidence>
<dbReference type="GO" id="GO:0000270">
    <property type="term" value="P:peptidoglycan metabolic process"/>
    <property type="evidence" value="ECO:0007669"/>
    <property type="project" value="InterPro"/>
</dbReference>
<comment type="similarity">
    <text evidence="1">Belongs to the transglycosylase Slt family.</text>
</comment>
<dbReference type="RefSeq" id="WP_096046065.1">
    <property type="nucleotide sequence ID" value="NZ_CP023275.1"/>
</dbReference>
<keyword evidence="4" id="KW-0456">Lyase</keyword>
<gene>
    <name evidence="4" type="ORF">SJPD1_0811</name>
</gene>
<dbReference type="SMART" id="SM00257">
    <property type="entry name" value="LysM"/>
    <property type="match status" value="3"/>
</dbReference>
<name>A0A290HQM3_9BACT</name>
<dbReference type="PROSITE" id="PS00922">
    <property type="entry name" value="TRANSGLYCOSYLASE"/>
    <property type="match status" value="1"/>
</dbReference>
<evidence type="ECO:0000259" key="3">
    <source>
        <dbReference type="PROSITE" id="PS51782"/>
    </source>
</evidence>
<dbReference type="InterPro" id="IPR023346">
    <property type="entry name" value="Lysozyme-like_dom_sf"/>
</dbReference>
<evidence type="ECO:0000313" key="5">
    <source>
        <dbReference type="Proteomes" id="UP000217349"/>
    </source>
</evidence>
<dbReference type="EC" id="4.2.2.-" evidence="4"/>
<evidence type="ECO:0000313" key="4">
    <source>
        <dbReference type="EMBL" id="ATB68924.1"/>
    </source>
</evidence>
<feature type="signal peptide" evidence="2">
    <location>
        <begin position="1"/>
        <end position="17"/>
    </location>
</feature>
<dbReference type="InterPro" id="IPR036779">
    <property type="entry name" value="LysM_dom_sf"/>
</dbReference>
<reference evidence="5" key="1">
    <citation type="submission" date="2017-09" db="EMBL/GenBank/DDBJ databases">
        <title>The complete genome of Sulfurospirillum sp. JPD-1.</title>
        <authorList>
            <person name="Goris T."/>
        </authorList>
    </citation>
    <scope>NUCLEOTIDE SEQUENCE [LARGE SCALE GENOMIC DNA]</scope>
    <source>
        <strain evidence="5">JPD-1</strain>
    </source>
</reference>
<feature type="domain" description="LysM" evidence="3">
    <location>
        <begin position="306"/>
        <end position="349"/>
    </location>
</feature>
<dbReference type="Pfam" id="PF01476">
    <property type="entry name" value="LysM"/>
    <property type="match status" value="2"/>
</dbReference>
<dbReference type="SUPFAM" id="SSF53955">
    <property type="entry name" value="Lysozyme-like"/>
    <property type="match status" value="1"/>
</dbReference>